<dbReference type="PANTHER" id="PTHR35525">
    <property type="entry name" value="BLL6575 PROTEIN"/>
    <property type="match status" value="1"/>
</dbReference>
<dbReference type="OrthoDB" id="3632145at2"/>
<dbReference type="SUPFAM" id="SSF160904">
    <property type="entry name" value="Jann2411-like"/>
    <property type="match status" value="1"/>
</dbReference>
<dbReference type="RefSeq" id="WP_091672032.1">
    <property type="nucleotide sequence ID" value="NZ_FOKG01000004.1"/>
</dbReference>
<dbReference type="PANTHER" id="PTHR35525:SF3">
    <property type="entry name" value="BLL6575 PROTEIN"/>
    <property type="match status" value="1"/>
</dbReference>
<evidence type="ECO:0000313" key="2">
    <source>
        <dbReference type="Proteomes" id="UP000243799"/>
    </source>
</evidence>
<protein>
    <submittedName>
        <fullName evidence="1">CGNR zinc finger domain-containing protein</fullName>
    </submittedName>
</protein>
<dbReference type="Proteomes" id="UP000243799">
    <property type="component" value="Unassembled WGS sequence"/>
</dbReference>
<dbReference type="AlphaFoldDB" id="A0A1I0YAF4"/>
<sequence length="140" mass="14916">MRKYNVVPPFRALDPGLATAERLLAAGHPELSAVVHALPDERVAAAGLNALLAATGARPRLVADGRRWRVVHVGAFEEVGELVAAASGLAELVAVDGWRRIKACPVCGQVFCDRTSGATRRWCDAHRPHGRQGTVSSTPH</sequence>
<dbReference type="InterPro" id="IPR023286">
    <property type="entry name" value="ABATE_dom_sf"/>
</dbReference>
<dbReference type="EMBL" id="FOKG01000004">
    <property type="protein sequence ID" value="SFB09173.1"/>
    <property type="molecule type" value="Genomic_DNA"/>
</dbReference>
<dbReference type="InterPro" id="IPR010852">
    <property type="entry name" value="ABATE"/>
</dbReference>
<evidence type="ECO:0000313" key="1">
    <source>
        <dbReference type="EMBL" id="SFB09173.1"/>
    </source>
</evidence>
<organism evidence="1 2">
    <name type="scientific">Amycolatopsis marina</name>
    <dbReference type="NCBI Taxonomy" id="490629"/>
    <lineage>
        <taxon>Bacteria</taxon>
        <taxon>Bacillati</taxon>
        <taxon>Actinomycetota</taxon>
        <taxon>Actinomycetes</taxon>
        <taxon>Pseudonocardiales</taxon>
        <taxon>Pseudonocardiaceae</taxon>
        <taxon>Amycolatopsis</taxon>
    </lineage>
</organism>
<gene>
    <name evidence="1" type="ORF">SAMN05216266_104286</name>
</gene>
<dbReference type="Gene3D" id="1.10.3300.10">
    <property type="entry name" value="Jann2411-like domain"/>
    <property type="match status" value="1"/>
</dbReference>
<name>A0A1I0YAF4_9PSEU</name>
<accession>A0A1I0YAF4</accession>
<dbReference type="STRING" id="490629.SAMN05216266_104286"/>
<keyword evidence="2" id="KW-1185">Reference proteome</keyword>
<proteinExistence type="predicted"/>
<reference evidence="2" key="1">
    <citation type="submission" date="2016-10" db="EMBL/GenBank/DDBJ databases">
        <authorList>
            <person name="Varghese N."/>
            <person name="Submissions S."/>
        </authorList>
    </citation>
    <scope>NUCLEOTIDE SEQUENCE [LARGE SCALE GENOMIC DNA]</scope>
    <source>
        <strain evidence="2">CGMCC 4.3568</strain>
    </source>
</reference>